<reference evidence="15 16" key="1">
    <citation type="journal article" date="2015" name="Genome Announc.">
        <title>Genome Sequence of a Sulfate-Reducing Thermophilic Bacterium, Thermodesulfobacterium commune DSM 2178T (Phylum Thermodesulfobacteria).</title>
        <authorList>
            <person name="Bhatnagar S."/>
            <person name="Badger J.H."/>
            <person name="Madupu R."/>
            <person name="Khouri H.M."/>
            <person name="O'Connor E.M."/>
            <person name="Robb F.T."/>
            <person name="Ward N.L."/>
            <person name="Eisen J.A."/>
        </authorList>
    </citation>
    <scope>NUCLEOTIDE SEQUENCE [LARGE SCALE GENOMIC DNA]</scope>
    <source>
        <strain evidence="15 16">DSM 2178</strain>
    </source>
</reference>
<keyword evidence="2 6" id="KW-0808">Transferase</keyword>
<dbReference type="Pfam" id="PF04560">
    <property type="entry name" value="RNA_pol_Rpb2_7"/>
    <property type="match status" value="1"/>
</dbReference>
<feature type="domain" description="RNA polymerase beta subunit protrusion" evidence="12">
    <location>
        <begin position="26"/>
        <end position="505"/>
    </location>
</feature>
<feature type="domain" description="DNA-directed RNA polymerase beta subunit external 1" evidence="14">
    <location>
        <begin position="598"/>
        <end position="661"/>
    </location>
</feature>
<dbReference type="HAMAP" id="MF_01321">
    <property type="entry name" value="RNApol_bact_RpoB"/>
    <property type="match status" value="1"/>
</dbReference>
<feature type="domain" description="RNA polymerase Rpb2" evidence="11">
    <location>
        <begin position="156"/>
        <end position="254"/>
    </location>
</feature>
<dbReference type="Gene3D" id="2.40.50.100">
    <property type="match status" value="1"/>
</dbReference>
<dbReference type="InterPro" id="IPR014724">
    <property type="entry name" value="RNA_pol_RPB2_OB-fold"/>
</dbReference>
<dbReference type="PaxDb" id="289377-HL41_09000"/>
<evidence type="ECO:0000256" key="7">
    <source>
        <dbReference type="RuleBase" id="RU000434"/>
    </source>
</evidence>
<dbReference type="FunFam" id="3.90.1800.10:FF:000001">
    <property type="entry name" value="DNA-directed RNA polymerase subunit beta"/>
    <property type="match status" value="1"/>
</dbReference>
<evidence type="ECO:0000256" key="4">
    <source>
        <dbReference type="ARBA" id="ARBA00023163"/>
    </source>
</evidence>
<dbReference type="HOGENOM" id="CLU_000524_4_1_0"/>
<comment type="catalytic activity">
    <reaction evidence="5 6 8">
        <text>RNA(n) + a ribonucleoside 5'-triphosphate = RNA(n+1) + diphosphate</text>
        <dbReference type="Rhea" id="RHEA:21248"/>
        <dbReference type="Rhea" id="RHEA-COMP:14527"/>
        <dbReference type="Rhea" id="RHEA-COMP:17342"/>
        <dbReference type="ChEBI" id="CHEBI:33019"/>
        <dbReference type="ChEBI" id="CHEBI:61557"/>
        <dbReference type="ChEBI" id="CHEBI:140395"/>
        <dbReference type="EC" id="2.7.7.6"/>
    </reaction>
</comment>
<dbReference type="GO" id="GO:0032549">
    <property type="term" value="F:ribonucleoside binding"/>
    <property type="evidence" value="ECO:0007669"/>
    <property type="project" value="InterPro"/>
</dbReference>
<dbReference type="EC" id="2.7.7.6" evidence="6 8"/>
<dbReference type="GO" id="GO:0003899">
    <property type="term" value="F:DNA-directed RNA polymerase activity"/>
    <property type="evidence" value="ECO:0007669"/>
    <property type="project" value="UniProtKB-UniRule"/>
</dbReference>
<dbReference type="GO" id="GO:0003677">
    <property type="term" value="F:DNA binding"/>
    <property type="evidence" value="ECO:0007669"/>
    <property type="project" value="UniProtKB-UniRule"/>
</dbReference>
<keyword evidence="3 6" id="KW-0548">Nucleotidyltransferase</keyword>
<dbReference type="Pfam" id="PF04565">
    <property type="entry name" value="RNA_pol_Rpb2_3"/>
    <property type="match status" value="1"/>
</dbReference>
<dbReference type="GO" id="GO:0006351">
    <property type="term" value="P:DNA-templated transcription"/>
    <property type="evidence" value="ECO:0007669"/>
    <property type="project" value="UniProtKB-UniRule"/>
</dbReference>
<dbReference type="SUPFAM" id="SSF64484">
    <property type="entry name" value="beta and beta-prime subunits of DNA dependent RNA-polymerase"/>
    <property type="match status" value="1"/>
</dbReference>
<evidence type="ECO:0000259" key="9">
    <source>
        <dbReference type="Pfam" id="PF00562"/>
    </source>
</evidence>
<evidence type="ECO:0000256" key="1">
    <source>
        <dbReference type="ARBA" id="ARBA00022478"/>
    </source>
</evidence>
<dbReference type="InterPro" id="IPR037033">
    <property type="entry name" value="DNA-dir_RNAP_su2_hyb_sf"/>
</dbReference>
<dbReference type="InterPro" id="IPR042107">
    <property type="entry name" value="DNA-dir_RNA_pol_bsu_ext_1_sf"/>
</dbReference>
<comment type="function">
    <text evidence="6 8">DNA-dependent RNA polymerase catalyzes the transcription of DNA into RNA using the four ribonucleoside triphosphates as substrates.</text>
</comment>
<dbReference type="OrthoDB" id="9803954at2"/>
<dbReference type="EMBL" id="CP008796">
    <property type="protein sequence ID" value="AIH04765.1"/>
    <property type="molecule type" value="Genomic_DNA"/>
</dbReference>
<dbReference type="Pfam" id="PF04561">
    <property type="entry name" value="RNA_pol_Rpb2_2"/>
    <property type="match status" value="2"/>
</dbReference>
<evidence type="ECO:0000259" key="12">
    <source>
        <dbReference type="Pfam" id="PF04563"/>
    </source>
</evidence>
<dbReference type="PROSITE" id="PS01166">
    <property type="entry name" value="RNA_POL_BETA"/>
    <property type="match status" value="1"/>
</dbReference>
<feature type="domain" description="DNA-directed RNA polymerase subunit 2 hybrid-binding" evidence="9">
    <location>
        <begin position="724"/>
        <end position="1284"/>
    </location>
</feature>
<dbReference type="CDD" id="cd00653">
    <property type="entry name" value="RNA_pol_B_RPB2"/>
    <property type="match status" value="1"/>
</dbReference>
<sequence length="1362" mass="153474">MLNNQRNVSIRKSFAKTKQIQEVPNLLKIPKESYEKFLQAKTPPENRLDVGIHRCFKSVFPIRDYSETAVLEYIDYKILEPEYTPEEAKDKGLTYEAPMKLKVRLVTYDLDPETGIKSIKDVKEQEVYFGTIPLMTEDGRFIINGTERAIVNQLQRSPGVVFEKEKTHAKAGRLTYIARVIPVKGSWLDFIYDYKGRFFVRIDKRKNILATVFLKAMGMTEEEILSIFYPTETYLILEEGVERVLDYELLAGQKADFDIVNPETGEVILKKGKVITAGLIKKLKRLGITSIKLTDEALIGKICAKDVVDPAGTGEVLLETNQEITKEKLDLLREKGINEVKVLFIDPHYYTSSVREALKSDKAKNREEALIEIYRKMRPSSPVSYEVAEAYFRSLFFDPETYDLSEIGRYKINLRLNLDIPITQRVLTRQDVIAILKELIRLREREEEGDDIDSLSNRRVRAVGELVENQFLIGLMRMERAIKEKLQLQELEEITPVELINSKPVVGAVKEFFAQGQLSQFMDQTNVLSMLTHKRRLSALGPGGLTRERAGFEVRDVHPSHYGRICPIETPEGPNIGLIVSPTTFAQTNPYGFLETPYRMVKDGRVTDQVIYLNAAEEKDLVIAQSTIRLDKQGNILDEYVPARKNGEFVIAHRDEVDLIDLIPAQVVSISSSLIPFLEHDDANRALMGSNMQRQAVPLIKTKAPLVGSGMEKVVALNSGMVVVAEADGVVEDVDSTRIVVKYDPKEGELPEVKIYELIKWKKSNQNTCFSQRPIVKPGQRVKKGEILADGPSISQGELALGKDVLVAFMPWRGYNFEDSIIISERLVRDDVFTSIHIEEFECVARETKLGREEITRDLPNVSEELLTNLDESGIIKIGSYVKPGDILVGKVTPKGETTLTPEEKLLRAIFGEKAKDVKDTSLRVPAGIEGIVIDTKILTRKGIEKDARAKQKEDETIAKLLRNQAAVLEVLFRYTVNRLAYVLNGEVATAELEREGQVFINKGEALTLEKLKTLPTSLLTKLKDIVPSAKKEVVSEIIKAYEKRRKEIIEEYETHINRIKKGDELPPGVLKVVKVYVAMKRKLQPGDKMAGRHGNKGVVSKIVPIEDMPYLPDGTPVDMILSPLGVPSRMNIGQLLETHLGWACKELGKKLSKLAQEYQVESVKALLKEIFYEDEYEKLVEGKTDEEILELAKGFADGIPIATPVFAGAKEEEIKKWLSLAGLNESGTTVLYNGMTGEPFSEPVTVGYMYMLKLHHLVDDKIHARSTGPYSLITQQPLGGKSQFGGQRLGEMEVWAIEAYGAAYTLHEFLTVKSDDVEGRTKMYEKLVKGKNFLEGGMPESFKVLTKELQGLCLDIETIEE</sequence>
<dbReference type="NCBIfam" id="TIGR02013">
    <property type="entry name" value="rpoB"/>
    <property type="match status" value="1"/>
</dbReference>
<dbReference type="Gene3D" id="3.90.1100.10">
    <property type="match status" value="2"/>
</dbReference>
<keyword evidence="4 6" id="KW-0804">Transcription</keyword>
<evidence type="ECO:0000259" key="13">
    <source>
        <dbReference type="Pfam" id="PF04565"/>
    </source>
</evidence>
<dbReference type="Pfam" id="PF10385">
    <property type="entry name" value="RNA_pol_Rpb2_45"/>
    <property type="match status" value="1"/>
</dbReference>
<evidence type="ECO:0000256" key="6">
    <source>
        <dbReference type="HAMAP-Rule" id="MF_01321"/>
    </source>
</evidence>
<evidence type="ECO:0000259" key="10">
    <source>
        <dbReference type="Pfam" id="PF04560"/>
    </source>
</evidence>
<evidence type="ECO:0000259" key="11">
    <source>
        <dbReference type="Pfam" id="PF04561"/>
    </source>
</evidence>
<dbReference type="InterPro" id="IPR007644">
    <property type="entry name" value="RNA_pol_bsu_protrusion"/>
</dbReference>
<dbReference type="GO" id="GO:0000428">
    <property type="term" value="C:DNA-directed RNA polymerase complex"/>
    <property type="evidence" value="ECO:0007669"/>
    <property type="project" value="UniProtKB-KW"/>
</dbReference>
<dbReference type="Pfam" id="PF00562">
    <property type="entry name" value="RNA_pol_Rpb2_6"/>
    <property type="match status" value="1"/>
</dbReference>
<feature type="domain" description="RNA polymerase Rpb2" evidence="10">
    <location>
        <begin position="1286"/>
        <end position="1360"/>
    </location>
</feature>
<evidence type="ECO:0000256" key="5">
    <source>
        <dbReference type="ARBA" id="ARBA00048552"/>
    </source>
</evidence>
<dbReference type="eggNOG" id="COG0085">
    <property type="taxonomic scope" value="Bacteria"/>
</dbReference>
<name>A0A075WUW6_9BACT</name>
<comment type="subunit">
    <text evidence="6 8">The RNAP catalytic core consists of 2 alpha, 1 beta, 1 beta' and 1 omega subunit. When a sigma factor is associated with the core the holoenzyme is formed, which can initiate transcription.</text>
</comment>
<proteinExistence type="inferred from homology"/>
<dbReference type="InterPro" id="IPR007120">
    <property type="entry name" value="DNA-dir_RNAP_su2_dom"/>
</dbReference>
<dbReference type="InterPro" id="IPR007121">
    <property type="entry name" value="RNA_pol_bsu_CS"/>
</dbReference>
<dbReference type="InterPro" id="IPR019462">
    <property type="entry name" value="DNA-dir_RNA_pol_bsu_external_1"/>
</dbReference>
<comment type="similarity">
    <text evidence="6 7">Belongs to the RNA polymerase beta chain family.</text>
</comment>
<dbReference type="InterPro" id="IPR010243">
    <property type="entry name" value="RNA_pol_bsu_bac"/>
</dbReference>
<dbReference type="InterPro" id="IPR015712">
    <property type="entry name" value="DNA-dir_RNA_pol_su2"/>
</dbReference>
<gene>
    <name evidence="6" type="primary">rpoB</name>
    <name evidence="15" type="ORF">HL41_09000</name>
</gene>
<dbReference type="Proteomes" id="UP000028481">
    <property type="component" value="Chromosome"/>
</dbReference>
<dbReference type="InterPro" id="IPR007642">
    <property type="entry name" value="RNA_pol_Rpb2_2"/>
</dbReference>
<protein>
    <recommendedName>
        <fullName evidence="6 8">DNA-directed RNA polymerase subunit beta</fullName>
        <shortName evidence="6">RNAP subunit beta</shortName>
        <ecNumber evidence="6 8">2.7.7.6</ecNumber>
    </recommendedName>
    <alternativeName>
        <fullName evidence="6">RNA polymerase subunit beta</fullName>
    </alternativeName>
    <alternativeName>
        <fullName evidence="6">Transcriptase subunit beta</fullName>
    </alternativeName>
</protein>
<dbReference type="Gene3D" id="3.90.1110.10">
    <property type="entry name" value="RNA polymerase Rpb2, domain 2"/>
    <property type="match status" value="1"/>
</dbReference>
<dbReference type="InterPro" id="IPR037034">
    <property type="entry name" value="RNA_pol_Rpb2_2_sf"/>
</dbReference>
<evidence type="ECO:0000259" key="14">
    <source>
        <dbReference type="Pfam" id="PF10385"/>
    </source>
</evidence>
<dbReference type="KEGG" id="tcm:HL41_09000"/>
<evidence type="ECO:0000313" key="16">
    <source>
        <dbReference type="Proteomes" id="UP000028481"/>
    </source>
</evidence>
<evidence type="ECO:0000313" key="15">
    <source>
        <dbReference type="EMBL" id="AIH04765.1"/>
    </source>
</evidence>
<dbReference type="RefSeq" id="WP_038061945.1">
    <property type="nucleotide sequence ID" value="NZ_CP008796.1"/>
</dbReference>
<dbReference type="PANTHER" id="PTHR20856">
    <property type="entry name" value="DNA-DIRECTED RNA POLYMERASE I SUBUNIT 2"/>
    <property type="match status" value="1"/>
</dbReference>
<dbReference type="Gene3D" id="2.40.270.10">
    <property type="entry name" value="DNA-directed RNA polymerase, subunit 2, domain 6"/>
    <property type="match status" value="1"/>
</dbReference>
<dbReference type="NCBIfam" id="NF001616">
    <property type="entry name" value="PRK00405.1"/>
    <property type="match status" value="1"/>
</dbReference>
<dbReference type="STRING" id="289377.HL41_09000"/>
<feature type="domain" description="RNA polymerase Rpb2" evidence="13">
    <location>
        <begin position="520"/>
        <end position="587"/>
    </location>
</feature>
<evidence type="ECO:0000256" key="3">
    <source>
        <dbReference type="ARBA" id="ARBA00022695"/>
    </source>
</evidence>
<evidence type="ECO:0000256" key="2">
    <source>
        <dbReference type="ARBA" id="ARBA00022679"/>
    </source>
</evidence>
<evidence type="ECO:0000256" key="8">
    <source>
        <dbReference type="RuleBase" id="RU363031"/>
    </source>
</evidence>
<dbReference type="Gene3D" id="2.40.50.150">
    <property type="match status" value="1"/>
</dbReference>
<keyword evidence="16" id="KW-1185">Reference proteome</keyword>
<dbReference type="InterPro" id="IPR007645">
    <property type="entry name" value="RNA_pol_Rpb2_3"/>
</dbReference>
<dbReference type="Gene3D" id="3.90.1800.10">
    <property type="entry name" value="RNA polymerase alpha subunit dimerisation domain"/>
    <property type="match status" value="1"/>
</dbReference>
<dbReference type="Gene3D" id="2.30.150.10">
    <property type="entry name" value="DNA-directed RNA polymerase, beta subunit, external 1 domain"/>
    <property type="match status" value="1"/>
</dbReference>
<feature type="domain" description="RNA polymerase Rpb2" evidence="11">
    <location>
        <begin position="344"/>
        <end position="461"/>
    </location>
</feature>
<dbReference type="InterPro" id="IPR007641">
    <property type="entry name" value="RNA_pol_Rpb2_7"/>
</dbReference>
<accession>A0A075WUW6</accession>
<organism evidence="15 16">
    <name type="scientific">Thermodesulfobacterium commune DSM 2178</name>
    <dbReference type="NCBI Taxonomy" id="289377"/>
    <lineage>
        <taxon>Bacteria</taxon>
        <taxon>Pseudomonadati</taxon>
        <taxon>Thermodesulfobacteriota</taxon>
        <taxon>Thermodesulfobacteria</taxon>
        <taxon>Thermodesulfobacteriales</taxon>
        <taxon>Thermodesulfobacteriaceae</taxon>
        <taxon>Thermodesulfobacterium</taxon>
    </lineage>
</organism>
<dbReference type="Pfam" id="PF04563">
    <property type="entry name" value="RNA_pol_Rpb2_1"/>
    <property type="match status" value="1"/>
</dbReference>
<keyword evidence="1 6" id="KW-0240">DNA-directed RNA polymerase</keyword>